<dbReference type="AlphaFoldDB" id="A0A292ZN97"/>
<organism evidence="1 2">
    <name type="scientific">Sphingobium fuliginis (strain ATCC 27551)</name>
    <dbReference type="NCBI Taxonomy" id="336203"/>
    <lineage>
        <taxon>Bacteria</taxon>
        <taxon>Pseudomonadati</taxon>
        <taxon>Pseudomonadota</taxon>
        <taxon>Alphaproteobacteria</taxon>
        <taxon>Sphingomonadales</taxon>
        <taxon>Sphingomonadaceae</taxon>
        <taxon>Sphingobium</taxon>
    </lineage>
</organism>
<protein>
    <submittedName>
        <fullName evidence="1">Uncharacterized protein</fullName>
    </submittedName>
</protein>
<name>A0A292ZN97_SPHSA</name>
<sequence>MTLHRDTDLAHRQLEASPIVLREYLFEALAAGGHRHVTSVLQGMADYLLSDPVGRKAHKVMKNDPAAILAHFQDDDRLDERWREKSLGAMRQKIADRREAWHMMVLRRLFKGTDAHEDKA</sequence>
<reference evidence="1 2" key="1">
    <citation type="journal article" date="2013" name="Biodegradation">
        <title>Occurrence of 4-tert-butylphenol (4-t-BP) biodegradation in an aquatic sample caused by the presence of Spirodela polyrrhiza and isolation of a 4-t-BP-utilizing bacterium.</title>
        <authorList>
            <person name="Ogata Y."/>
            <person name="Toyama T."/>
            <person name="Yu N."/>
            <person name="Wang X."/>
            <person name="Sei K."/>
            <person name="Ike M."/>
        </authorList>
    </citation>
    <scope>NUCLEOTIDE SEQUENCE [LARGE SCALE GENOMIC DNA]</scope>
    <source>
        <strain evidence="1 2">OMI</strain>
    </source>
</reference>
<comment type="caution">
    <text evidence="1">The sequence shown here is derived from an EMBL/GenBank/DDBJ whole genome shotgun (WGS) entry which is preliminary data.</text>
</comment>
<accession>A0A292ZN97</accession>
<dbReference type="Proteomes" id="UP000221538">
    <property type="component" value="Unassembled WGS sequence"/>
</dbReference>
<dbReference type="EMBL" id="BEWI01000032">
    <property type="protein sequence ID" value="GAY24359.1"/>
    <property type="molecule type" value="Genomic_DNA"/>
</dbReference>
<reference evidence="1 2" key="2">
    <citation type="journal article" date="2013" name="Environ. Sci. Technol.">
        <title>The 4-tert-butylphenol-utilizing bacterium Sphingobium fuliginis OMI can degrade bisphenols via phenolic ring hydroxylation and meta-cleavage pathway.</title>
        <authorList>
            <person name="Ogata Y."/>
            <person name="Goda S."/>
            <person name="Toyama T."/>
            <person name="Sei K."/>
            <person name="Ike M."/>
        </authorList>
    </citation>
    <scope>NUCLEOTIDE SEQUENCE [LARGE SCALE GENOMIC DNA]</scope>
    <source>
        <strain evidence="1 2">OMI</strain>
    </source>
</reference>
<evidence type="ECO:0000313" key="1">
    <source>
        <dbReference type="EMBL" id="GAY24359.1"/>
    </source>
</evidence>
<evidence type="ECO:0000313" key="2">
    <source>
        <dbReference type="Proteomes" id="UP000221538"/>
    </source>
</evidence>
<gene>
    <name evidence="1" type="ORF">SFOMI_4939</name>
</gene>
<proteinExistence type="predicted"/>